<dbReference type="RefSeq" id="WP_189433852.1">
    <property type="nucleotide sequence ID" value="NZ_BNAO01000009.1"/>
</dbReference>
<evidence type="ECO:0000256" key="2">
    <source>
        <dbReference type="ARBA" id="ARBA00022801"/>
    </source>
</evidence>
<sequence length="265" mass="29211">MRWFDCGVNLFSPQFAGQEVAIIEAARAAGVQRCLLISSDLSESQKNTDFCQQHSGCFNTAGVHPHQAAFVAKNWLAQLQQQLLAPSVVAIGECGLDFNRDFSPRIQQQRVFEAQLALSQQAKLPVYLHERDAFATQIAMLKAQPPIAGIAHCFTGDSHQLKAYLDLGLYIGITGWLCDERRGQDLQQALAYIPADRLILETDAPYLTPRTIRPRPRCNSPALLAAIGSEVARLTGASVQQIAEQSYQNSCRLLQLPVEDTPDAH</sequence>
<evidence type="ECO:0000313" key="4">
    <source>
        <dbReference type="Proteomes" id="UP000659697"/>
    </source>
</evidence>
<dbReference type="InterPro" id="IPR001130">
    <property type="entry name" value="TatD-like"/>
</dbReference>
<dbReference type="InterPro" id="IPR018228">
    <property type="entry name" value="DNase_TatD-rel_CS"/>
</dbReference>
<dbReference type="SUPFAM" id="SSF51556">
    <property type="entry name" value="Metallo-dependent hydrolases"/>
    <property type="match status" value="1"/>
</dbReference>
<protein>
    <submittedName>
        <fullName evidence="3">DNase TatD</fullName>
    </submittedName>
</protein>
<gene>
    <name evidence="3" type="ORF">GCM10010919_29970</name>
</gene>
<keyword evidence="4" id="KW-1185">Reference proteome</keyword>
<dbReference type="PROSITE" id="PS01091">
    <property type="entry name" value="TATD_3"/>
    <property type="match status" value="1"/>
</dbReference>
<organism evidence="3 4">
    <name type="scientific">Alishewanella longhuensis</name>
    <dbReference type="NCBI Taxonomy" id="1091037"/>
    <lineage>
        <taxon>Bacteria</taxon>
        <taxon>Pseudomonadati</taxon>
        <taxon>Pseudomonadota</taxon>
        <taxon>Gammaproteobacteria</taxon>
        <taxon>Alteromonadales</taxon>
        <taxon>Alteromonadaceae</taxon>
        <taxon>Alishewanella</taxon>
    </lineage>
</organism>
<dbReference type="InterPro" id="IPR032466">
    <property type="entry name" value="Metal_Hydrolase"/>
</dbReference>
<comment type="caution">
    <text evidence="3">The sequence shown here is derived from an EMBL/GenBank/DDBJ whole genome shotgun (WGS) entry which is preliminary data.</text>
</comment>
<dbReference type="CDD" id="cd01310">
    <property type="entry name" value="TatD_DNAse"/>
    <property type="match status" value="1"/>
</dbReference>
<reference evidence="4" key="1">
    <citation type="journal article" date="2019" name="Int. J. Syst. Evol. Microbiol.">
        <title>The Global Catalogue of Microorganisms (GCM) 10K type strain sequencing project: providing services to taxonomists for standard genome sequencing and annotation.</title>
        <authorList>
            <consortium name="The Broad Institute Genomics Platform"/>
            <consortium name="The Broad Institute Genome Sequencing Center for Infectious Disease"/>
            <person name="Wu L."/>
            <person name="Ma J."/>
        </authorList>
    </citation>
    <scope>NUCLEOTIDE SEQUENCE [LARGE SCALE GENOMIC DNA]</scope>
    <source>
        <strain evidence="4">CGMCC 1.7003</strain>
    </source>
</reference>
<dbReference type="PANTHER" id="PTHR46124:SF3">
    <property type="entry name" value="HYDROLASE"/>
    <property type="match status" value="1"/>
</dbReference>
<proteinExistence type="inferred from homology"/>
<comment type="similarity">
    <text evidence="1">Belongs to the metallo-dependent hydrolases superfamily. TatD-type hydrolase family.</text>
</comment>
<dbReference type="Proteomes" id="UP000659697">
    <property type="component" value="Unassembled WGS sequence"/>
</dbReference>
<evidence type="ECO:0000313" key="3">
    <source>
        <dbReference type="EMBL" id="GHG75625.1"/>
    </source>
</evidence>
<dbReference type="Pfam" id="PF01026">
    <property type="entry name" value="TatD_DNase"/>
    <property type="match status" value="1"/>
</dbReference>
<accession>A0ABQ3LA26</accession>
<evidence type="ECO:0000256" key="1">
    <source>
        <dbReference type="ARBA" id="ARBA00009275"/>
    </source>
</evidence>
<dbReference type="PANTHER" id="PTHR46124">
    <property type="entry name" value="D-AMINOACYL-TRNA DEACYLASE"/>
    <property type="match status" value="1"/>
</dbReference>
<dbReference type="EMBL" id="BNAO01000009">
    <property type="protein sequence ID" value="GHG75625.1"/>
    <property type="molecule type" value="Genomic_DNA"/>
</dbReference>
<name>A0ABQ3LA26_9ALTE</name>
<dbReference type="Gene3D" id="3.20.20.140">
    <property type="entry name" value="Metal-dependent hydrolases"/>
    <property type="match status" value="1"/>
</dbReference>
<dbReference type="PIRSF" id="PIRSF005902">
    <property type="entry name" value="DNase_TatD"/>
    <property type="match status" value="1"/>
</dbReference>
<keyword evidence="2" id="KW-0378">Hydrolase</keyword>